<organism evidence="11 12">
    <name type="scientific">Kaistia soli DSM 19436</name>
    <dbReference type="NCBI Taxonomy" id="1122133"/>
    <lineage>
        <taxon>Bacteria</taxon>
        <taxon>Pseudomonadati</taxon>
        <taxon>Pseudomonadota</taxon>
        <taxon>Alphaproteobacteria</taxon>
        <taxon>Hyphomicrobiales</taxon>
        <taxon>Kaistiaceae</taxon>
        <taxon>Kaistia</taxon>
    </lineage>
</organism>
<evidence type="ECO:0000256" key="2">
    <source>
        <dbReference type="ARBA" id="ARBA00022452"/>
    </source>
</evidence>
<dbReference type="Gene3D" id="3.10.20.310">
    <property type="entry name" value="membrane protein fhac"/>
    <property type="match status" value="5"/>
</dbReference>
<evidence type="ECO:0000256" key="1">
    <source>
        <dbReference type="ARBA" id="ARBA00004370"/>
    </source>
</evidence>
<evidence type="ECO:0000259" key="10">
    <source>
        <dbReference type="PROSITE" id="PS51779"/>
    </source>
</evidence>
<dbReference type="GO" id="GO:0051205">
    <property type="term" value="P:protein insertion into membrane"/>
    <property type="evidence" value="ECO:0007669"/>
    <property type="project" value="UniProtKB-UniRule"/>
</dbReference>
<name>A0A1M5H587_9HYPH</name>
<dbReference type="STRING" id="1122133.SAMN02745157_3629"/>
<dbReference type="RefSeq" id="WP_073055425.1">
    <property type="nucleotide sequence ID" value="NZ_FQUP01000003.1"/>
</dbReference>
<evidence type="ECO:0000256" key="9">
    <source>
        <dbReference type="NCBIfam" id="TIGR03303"/>
    </source>
</evidence>
<dbReference type="PROSITE" id="PS51779">
    <property type="entry name" value="POTRA"/>
    <property type="match status" value="4"/>
</dbReference>
<keyword evidence="2 8" id="KW-1134">Transmembrane beta strand</keyword>
<dbReference type="AlphaFoldDB" id="A0A1M5H587"/>
<comment type="function">
    <text evidence="8">Part of the outer membrane protein assembly complex, which is involved in assembly and insertion of beta-barrel proteins into the outer membrane.</text>
</comment>
<accession>A0A1M5H587</accession>
<dbReference type="HAMAP" id="MF_01430">
    <property type="entry name" value="OM_assembly_BamA"/>
    <property type="match status" value="1"/>
</dbReference>
<keyword evidence="12" id="KW-1185">Reference proteome</keyword>
<keyword evidence="6 8" id="KW-0472">Membrane</keyword>
<keyword evidence="4 8" id="KW-0732">Signal</keyword>
<gene>
    <name evidence="8" type="primary">bamA</name>
    <name evidence="11" type="ORF">SAMN02745157_3629</name>
</gene>
<evidence type="ECO:0000313" key="12">
    <source>
        <dbReference type="Proteomes" id="UP000184485"/>
    </source>
</evidence>
<dbReference type="InterPro" id="IPR034746">
    <property type="entry name" value="POTRA"/>
</dbReference>
<dbReference type="InterPro" id="IPR010827">
    <property type="entry name" value="BamA/TamA_POTRA"/>
</dbReference>
<evidence type="ECO:0000313" key="11">
    <source>
        <dbReference type="EMBL" id="SHG11043.1"/>
    </source>
</evidence>
<sequence>MYLFRTFTRGAARAAFLAIAALVLFAHVSLIGATEARAEVVNSIVVQGSSRIDSETVRNYVTIQPGKNFSAEDINASVKALYATGLFSDVKINRRGNQLVVSVSENNIVGNVRFEGNKKLKDDMLTSVVETKPRGVLNDAKLQSDVERLKELYKRNGRAEASVEVTTQPRENGRTDVTFKINEGTRTGISAINFVGNTTFSSGRLRNVMTIKKTNITSWFSKRDQFDDAKLQSDAELIRRFYMRNGFADFRIVSTDAQFDDAKNRYTITITVDEGARYRFGAVAVDSSVPDINGPALMKYVKTKPGAVFNSTLVEKSTEAISVALLEQGRSFAQVRPRGDRNYENHTINLTYLVDEGPRLYVERLDIRGNTRTRDYVIRREFELSEGDAYNRVLVDQAERRLKALGYFKSVNVATQPGSSPDRVIIVVNVEDQSTGSFSVGGGYTTDNGGGFIATVALTEKNFLGRGQYLKVSVGGGASDRTFNLAFTEPFFLGRRMSLGFDLLYNQAEETDYRPYNQNTAGGTIRLGLPITDDFDVQFNYKLYQRNVVSWGSNYILDWPAFAELYPQGAWINSSVGYTLTYSTIDNYQEPRSGAFVRFAQDFAGVGGDGKFVRSTIDARYYKEIMPDSDIVGLIKAGAGNITSLGDEPVQVLDNFYRGGETIRGFASYGYGARYVGLEDTYAIGGTNYYNATLEVQFPLPVLPEEFGLRGAVFADAGTLFGYDGLEGLDIEDSSQIRSSVGVSIIWNSPFGPLRGDFGQALTKASFDQTQVFRFSAGTQF</sequence>
<keyword evidence="7 8" id="KW-0998">Cell outer membrane</keyword>
<feature type="domain" description="POTRA" evidence="10">
    <location>
        <begin position="360"/>
        <end position="433"/>
    </location>
</feature>
<dbReference type="Proteomes" id="UP000184485">
    <property type="component" value="Unassembled WGS sequence"/>
</dbReference>
<dbReference type="Gene3D" id="2.40.160.50">
    <property type="entry name" value="membrane protein fhac: a member of the omp85/tpsb transporter family"/>
    <property type="match status" value="1"/>
</dbReference>
<dbReference type="PANTHER" id="PTHR12815">
    <property type="entry name" value="SORTING AND ASSEMBLY MACHINERY SAMM50 PROTEIN FAMILY MEMBER"/>
    <property type="match status" value="1"/>
</dbReference>
<keyword evidence="5 8" id="KW-0677">Repeat</keyword>
<dbReference type="GO" id="GO:0043165">
    <property type="term" value="P:Gram-negative-bacterium-type cell outer membrane assembly"/>
    <property type="evidence" value="ECO:0007669"/>
    <property type="project" value="UniProtKB-UniRule"/>
</dbReference>
<feature type="domain" description="POTRA" evidence="10">
    <location>
        <begin position="107"/>
        <end position="184"/>
    </location>
</feature>
<dbReference type="EMBL" id="FQUP01000003">
    <property type="protein sequence ID" value="SHG11043.1"/>
    <property type="molecule type" value="Genomic_DNA"/>
</dbReference>
<evidence type="ECO:0000256" key="8">
    <source>
        <dbReference type="HAMAP-Rule" id="MF_01430"/>
    </source>
</evidence>
<comment type="subunit">
    <text evidence="8">Part of the Bam complex.</text>
</comment>
<evidence type="ECO:0000256" key="3">
    <source>
        <dbReference type="ARBA" id="ARBA00022692"/>
    </source>
</evidence>
<dbReference type="InterPro" id="IPR000184">
    <property type="entry name" value="Bac_surfAg_D15"/>
</dbReference>
<dbReference type="GO" id="GO:0009279">
    <property type="term" value="C:cell outer membrane"/>
    <property type="evidence" value="ECO:0007669"/>
    <property type="project" value="UniProtKB-SubCell"/>
</dbReference>
<feature type="domain" description="POTRA" evidence="10">
    <location>
        <begin position="39"/>
        <end position="106"/>
    </location>
</feature>
<evidence type="ECO:0000256" key="5">
    <source>
        <dbReference type="ARBA" id="ARBA00022737"/>
    </source>
</evidence>
<proteinExistence type="inferred from homology"/>
<evidence type="ECO:0000256" key="4">
    <source>
        <dbReference type="ARBA" id="ARBA00022729"/>
    </source>
</evidence>
<evidence type="ECO:0000256" key="7">
    <source>
        <dbReference type="ARBA" id="ARBA00023237"/>
    </source>
</evidence>
<dbReference type="InterPro" id="IPR023707">
    <property type="entry name" value="OM_assembly_BamA"/>
</dbReference>
<dbReference type="NCBIfam" id="TIGR03303">
    <property type="entry name" value="OM_YaeT"/>
    <property type="match status" value="1"/>
</dbReference>
<dbReference type="InterPro" id="IPR039910">
    <property type="entry name" value="D15-like"/>
</dbReference>
<evidence type="ECO:0000256" key="6">
    <source>
        <dbReference type="ARBA" id="ARBA00023136"/>
    </source>
</evidence>
<dbReference type="PIRSF" id="PIRSF006076">
    <property type="entry name" value="OM_assembly_OMP85"/>
    <property type="match status" value="1"/>
</dbReference>
<keyword evidence="3 8" id="KW-0812">Transmembrane</keyword>
<comment type="similarity">
    <text evidence="8">Belongs to the BamA family.</text>
</comment>
<comment type="subcellular location">
    <subcellularLocation>
        <location evidence="8">Cell outer membrane</location>
    </subcellularLocation>
    <subcellularLocation>
        <location evidence="1">Membrane</location>
    </subcellularLocation>
</comment>
<feature type="domain" description="POTRA" evidence="10">
    <location>
        <begin position="187"/>
        <end position="275"/>
    </location>
</feature>
<protein>
    <recommendedName>
        <fullName evidence="8 9">Outer membrane protein assembly factor BamA</fullName>
    </recommendedName>
</protein>
<dbReference type="PANTHER" id="PTHR12815:SF23">
    <property type="entry name" value="OUTER MEMBRANE PROTEIN ASSEMBLY FACTOR BAMA"/>
    <property type="match status" value="1"/>
</dbReference>
<dbReference type="Pfam" id="PF07244">
    <property type="entry name" value="POTRA"/>
    <property type="match status" value="5"/>
</dbReference>
<reference evidence="11 12" key="1">
    <citation type="submission" date="2016-11" db="EMBL/GenBank/DDBJ databases">
        <authorList>
            <person name="Jaros S."/>
            <person name="Januszkiewicz K."/>
            <person name="Wedrychowicz H."/>
        </authorList>
    </citation>
    <scope>NUCLEOTIDE SEQUENCE [LARGE SCALE GENOMIC DNA]</scope>
    <source>
        <strain evidence="11 12">DSM 19436</strain>
    </source>
</reference>
<dbReference type="Pfam" id="PF01103">
    <property type="entry name" value="Omp85"/>
    <property type="match status" value="1"/>
</dbReference>